<reference evidence="2 5" key="2">
    <citation type="journal article" date="2016" name="Front. Microbiol.">
        <title>Genomic Resource of Rice Seed Associated Bacteria.</title>
        <authorList>
            <person name="Midha S."/>
            <person name="Bansal K."/>
            <person name="Sharma S."/>
            <person name="Kumar N."/>
            <person name="Patil P.P."/>
            <person name="Chaudhry V."/>
            <person name="Patil P.B."/>
        </authorList>
    </citation>
    <scope>NUCLEOTIDE SEQUENCE [LARGE SCALE GENOMIC DNA]</scope>
    <source>
        <strain evidence="2 5">RSA11</strain>
    </source>
</reference>
<dbReference type="RefSeq" id="WP_023467550.1">
    <property type="nucleotide sequence ID" value="NZ_FMYN01000002.1"/>
</dbReference>
<dbReference type="EMBL" id="LNQL01000002">
    <property type="protein sequence ID" value="KSU49198.1"/>
    <property type="molecule type" value="Genomic_DNA"/>
</dbReference>
<accession>A0A0V8GFY6</accession>
<evidence type="ECO:0000313" key="5">
    <source>
        <dbReference type="Proteomes" id="UP000072605"/>
    </source>
</evidence>
<reference evidence="3 6" key="3">
    <citation type="submission" date="2023-12" db="EMBL/GenBank/DDBJ databases">
        <authorList>
            <person name="Easwaran N."/>
            <person name="Lazarus H.P.S."/>
        </authorList>
    </citation>
    <scope>NUCLEOTIDE SEQUENCE [LARGE SCALE GENOMIC DNA]</scope>
    <source>
        <strain evidence="3 6">VIT-2023</strain>
    </source>
</reference>
<dbReference type="AlphaFoldDB" id="A0A0V8GFY6"/>
<dbReference type="InterPro" id="IPR009256">
    <property type="entry name" value="YqgQ-like"/>
</dbReference>
<dbReference type="EMBL" id="LDQV01000020">
    <property type="protein sequence ID" value="KTR26860.1"/>
    <property type="molecule type" value="Genomic_DNA"/>
</dbReference>
<evidence type="ECO:0000313" key="4">
    <source>
        <dbReference type="Proteomes" id="UP000053797"/>
    </source>
</evidence>
<dbReference type="Pfam" id="PF06014">
    <property type="entry name" value="YqgQ-like"/>
    <property type="match status" value="1"/>
</dbReference>
<dbReference type="OrthoDB" id="2361671at2"/>
<protein>
    <submittedName>
        <fullName evidence="3">YqgQ family protein</fullName>
    </submittedName>
</protein>
<dbReference type="Proteomes" id="UP001387110">
    <property type="component" value="Unassembled WGS sequence"/>
</dbReference>
<gene>
    <name evidence="1" type="ORF">AS033_07440</name>
    <name evidence="2" type="ORF">RSA11_08535</name>
    <name evidence="3" type="ORF">SZL87_08450</name>
</gene>
<dbReference type="Proteomes" id="UP000072605">
    <property type="component" value="Unassembled WGS sequence"/>
</dbReference>
<evidence type="ECO:0000313" key="2">
    <source>
        <dbReference type="EMBL" id="KTR26860.1"/>
    </source>
</evidence>
<dbReference type="Gene3D" id="1.10.287.760">
    <property type="entry name" value="YqgQ-like"/>
    <property type="match status" value="1"/>
</dbReference>
<sequence length="67" mass="7839">MKTLYDVQQLLKTYGTFIYLGDRASDIAMMMLELDELQEAGVLEQRQYDSAKLILRHELKRSQSDNI</sequence>
<reference evidence="1 4" key="1">
    <citation type="journal article" date="2015" name="Int. J. Syst. Evol. Microbiol.">
        <title>Exiguobacterium enclense sp. nov., isolated from sediment.</title>
        <authorList>
            <person name="Dastager S.G."/>
            <person name="Mawlankar R."/>
            <person name="Sonalkar V.V."/>
            <person name="Thorat M.N."/>
            <person name="Mual P."/>
            <person name="Verma A."/>
            <person name="Krishnamurthi S."/>
            <person name="Tang S.K."/>
            <person name="Li W.J."/>
        </authorList>
    </citation>
    <scope>NUCLEOTIDE SEQUENCE [LARGE SCALE GENOMIC DNA]</scope>
    <source>
        <strain evidence="1 4">NIO-1109</strain>
    </source>
</reference>
<organism evidence="1 4">
    <name type="scientific">Exiguobacterium indicum</name>
    <dbReference type="NCBI Taxonomy" id="296995"/>
    <lineage>
        <taxon>Bacteria</taxon>
        <taxon>Bacillati</taxon>
        <taxon>Bacillota</taxon>
        <taxon>Bacilli</taxon>
        <taxon>Bacillales</taxon>
        <taxon>Bacillales Family XII. Incertae Sedis</taxon>
        <taxon>Exiguobacterium</taxon>
    </lineage>
</organism>
<dbReference type="EMBL" id="JBAWKY010000002">
    <property type="protein sequence ID" value="MEI4462447.1"/>
    <property type="molecule type" value="Genomic_DNA"/>
</dbReference>
<dbReference type="Proteomes" id="UP000053797">
    <property type="component" value="Unassembled WGS sequence"/>
</dbReference>
<dbReference type="GeneID" id="90836047"/>
<evidence type="ECO:0000313" key="3">
    <source>
        <dbReference type="EMBL" id="MEI4462447.1"/>
    </source>
</evidence>
<name>A0A0V8GFY6_9BACL</name>
<dbReference type="SUPFAM" id="SSF158379">
    <property type="entry name" value="YqgQ-like"/>
    <property type="match status" value="1"/>
</dbReference>
<evidence type="ECO:0000313" key="1">
    <source>
        <dbReference type="EMBL" id="KSU49198.1"/>
    </source>
</evidence>
<comment type="caution">
    <text evidence="1">The sequence shown here is derived from an EMBL/GenBank/DDBJ whole genome shotgun (WGS) entry which is preliminary data.</text>
</comment>
<proteinExistence type="predicted"/>
<evidence type="ECO:0000313" key="6">
    <source>
        <dbReference type="Proteomes" id="UP001387110"/>
    </source>
</evidence>
<dbReference type="InterPro" id="IPR023164">
    <property type="entry name" value="YqgQ-like_sf"/>
</dbReference>
<keyword evidence="6" id="KW-1185">Reference proteome</keyword>